<dbReference type="PANTHER" id="PTHR33490">
    <property type="entry name" value="BLR5614 PROTEIN-RELATED"/>
    <property type="match status" value="1"/>
</dbReference>
<dbReference type="Pfam" id="PF01841">
    <property type="entry name" value="Transglut_core"/>
    <property type="match status" value="1"/>
</dbReference>
<keyword evidence="3" id="KW-1185">Reference proteome</keyword>
<dbReference type="EMBL" id="JBEPSM010000001">
    <property type="protein sequence ID" value="MET4633734.1"/>
    <property type="molecule type" value="Genomic_DNA"/>
</dbReference>
<evidence type="ECO:0000313" key="3">
    <source>
        <dbReference type="Proteomes" id="UP001549321"/>
    </source>
</evidence>
<dbReference type="Proteomes" id="UP001549321">
    <property type="component" value="Unassembled WGS sequence"/>
</dbReference>
<dbReference type="Gene3D" id="3.10.620.30">
    <property type="match status" value="1"/>
</dbReference>
<dbReference type="SMART" id="SM00460">
    <property type="entry name" value="TGc"/>
    <property type="match status" value="1"/>
</dbReference>
<protein>
    <submittedName>
        <fullName evidence="2">Transglutaminase-like putative cysteine protease</fullName>
    </submittedName>
</protein>
<reference evidence="2 3" key="1">
    <citation type="submission" date="2024-06" db="EMBL/GenBank/DDBJ databases">
        <title>Sorghum-associated microbial communities from plants grown in Nebraska, USA.</title>
        <authorList>
            <person name="Schachtman D."/>
        </authorList>
    </citation>
    <scope>NUCLEOTIDE SEQUENCE [LARGE SCALE GENOMIC DNA]</scope>
    <source>
        <strain evidence="2 3">3207</strain>
    </source>
</reference>
<dbReference type="RefSeq" id="WP_354550178.1">
    <property type="nucleotide sequence ID" value="NZ_JBEPSM010000001.1"/>
</dbReference>
<dbReference type="SUPFAM" id="SSF54001">
    <property type="entry name" value="Cysteine proteinases"/>
    <property type="match status" value="1"/>
</dbReference>
<sequence length="271" mass="29215">MRLRIVHETAYSFDPPALGAIQTLRLTPRGHDGQFVVNWRIEVDHDCRLDTATDPFGNVVQSFTTQGKLDGLVITALGDVETHDMAGMVRGQAERFPVGVFLRGTPLTVPDAEIRAFADDVAASTPTDRLSRLHWLMNSLHERILLGETTDDSAKATFAASRGDARAMAHVMIAAARHLGIPARYASGYLFRPEAEAPATSEHGWAEAFLDGVGWVGFDVATNLCPTDTHVRLAIGLDRIGSSPVRGAAYGDGVTAPTISISVSEARSARR</sequence>
<feature type="domain" description="Transglutaminase-like" evidence="1">
    <location>
        <begin position="157"/>
        <end position="222"/>
    </location>
</feature>
<dbReference type="InterPro" id="IPR013589">
    <property type="entry name" value="Bac_transglu_N"/>
</dbReference>
<comment type="caution">
    <text evidence="2">The sequence shown here is derived from an EMBL/GenBank/DDBJ whole genome shotgun (WGS) entry which is preliminary data.</text>
</comment>
<dbReference type="InterPro" id="IPR002931">
    <property type="entry name" value="Transglutaminase-like"/>
</dbReference>
<accession>A0ABV2QXJ8</accession>
<name>A0ABV2QXJ8_9HYPH</name>
<dbReference type="Pfam" id="PF08379">
    <property type="entry name" value="Bact_transglu_N"/>
    <property type="match status" value="1"/>
</dbReference>
<organism evidence="2 3">
    <name type="scientific">Kaistia defluvii</name>
    <dbReference type="NCBI Taxonomy" id="410841"/>
    <lineage>
        <taxon>Bacteria</taxon>
        <taxon>Pseudomonadati</taxon>
        <taxon>Pseudomonadota</taxon>
        <taxon>Alphaproteobacteria</taxon>
        <taxon>Hyphomicrobiales</taxon>
        <taxon>Kaistiaceae</taxon>
        <taxon>Kaistia</taxon>
    </lineage>
</organism>
<dbReference type="InterPro" id="IPR038765">
    <property type="entry name" value="Papain-like_cys_pep_sf"/>
</dbReference>
<evidence type="ECO:0000259" key="1">
    <source>
        <dbReference type="SMART" id="SM00460"/>
    </source>
</evidence>
<dbReference type="PANTHER" id="PTHR33490:SF6">
    <property type="entry name" value="SLL1049 PROTEIN"/>
    <property type="match status" value="1"/>
</dbReference>
<evidence type="ECO:0000313" key="2">
    <source>
        <dbReference type="EMBL" id="MET4633734.1"/>
    </source>
</evidence>
<gene>
    <name evidence="2" type="ORF">ABIE08_001647</name>
</gene>
<proteinExistence type="predicted"/>